<dbReference type="Gene3D" id="3.30.70.330">
    <property type="match status" value="1"/>
</dbReference>
<keyword evidence="5" id="KW-1185">Reference proteome</keyword>
<dbReference type="InterPro" id="IPR035979">
    <property type="entry name" value="RBD_domain_sf"/>
</dbReference>
<comment type="caution">
    <text evidence="4">The sequence shown here is derived from an EMBL/GenBank/DDBJ whole genome shotgun (WGS) entry which is preliminary data.</text>
</comment>
<evidence type="ECO:0000256" key="3">
    <source>
        <dbReference type="SAM" id="MobiDB-lite"/>
    </source>
</evidence>
<dbReference type="Proteomes" id="UP000489600">
    <property type="component" value="Unassembled WGS sequence"/>
</dbReference>
<dbReference type="SUPFAM" id="SSF54928">
    <property type="entry name" value="RNA-binding domain, RBD"/>
    <property type="match status" value="1"/>
</dbReference>
<evidence type="ECO:0000313" key="4">
    <source>
        <dbReference type="EMBL" id="VVB14045.1"/>
    </source>
</evidence>
<reference evidence="4" key="1">
    <citation type="submission" date="2019-07" db="EMBL/GenBank/DDBJ databases">
        <authorList>
            <person name="Dittberner H."/>
        </authorList>
    </citation>
    <scope>NUCLEOTIDE SEQUENCE [LARGE SCALE GENOMIC DNA]</scope>
</reference>
<gene>
    <name evidence="4" type="ORF">ANE_LOCUS24489</name>
</gene>
<dbReference type="AlphaFoldDB" id="A0A565CK58"/>
<keyword evidence="1" id="KW-0677">Repeat</keyword>
<feature type="region of interest" description="Disordered" evidence="3">
    <location>
        <begin position="1"/>
        <end position="20"/>
    </location>
</feature>
<protein>
    <recommendedName>
        <fullName evidence="6">RRM domain-containing protein</fullName>
    </recommendedName>
</protein>
<organism evidence="4 5">
    <name type="scientific">Arabis nemorensis</name>
    <dbReference type="NCBI Taxonomy" id="586526"/>
    <lineage>
        <taxon>Eukaryota</taxon>
        <taxon>Viridiplantae</taxon>
        <taxon>Streptophyta</taxon>
        <taxon>Embryophyta</taxon>
        <taxon>Tracheophyta</taxon>
        <taxon>Spermatophyta</taxon>
        <taxon>Magnoliopsida</taxon>
        <taxon>eudicotyledons</taxon>
        <taxon>Gunneridae</taxon>
        <taxon>Pentapetalae</taxon>
        <taxon>rosids</taxon>
        <taxon>malvids</taxon>
        <taxon>Brassicales</taxon>
        <taxon>Brassicaceae</taxon>
        <taxon>Arabideae</taxon>
        <taxon>Arabis</taxon>
    </lineage>
</organism>
<keyword evidence="2" id="KW-0694">RNA-binding</keyword>
<dbReference type="PANTHER" id="PTHR23236:SF119">
    <property type="entry name" value="NUCLEAR RNA-BINDING PROTEIN SART-3"/>
    <property type="match status" value="1"/>
</dbReference>
<dbReference type="InterPro" id="IPR012677">
    <property type="entry name" value="Nucleotide-bd_a/b_plait_sf"/>
</dbReference>
<dbReference type="PANTHER" id="PTHR23236">
    <property type="entry name" value="EUKARYOTIC TRANSLATION INITIATION FACTOR 4B/4H"/>
    <property type="match status" value="1"/>
</dbReference>
<evidence type="ECO:0000313" key="5">
    <source>
        <dbReference type="Proteomes" id="UP000489600"/>
    </source>
</evidence>
<dbReference type="GO" id="GO:0003723">
    <property type="term" value="F:RNA binding"/>
    <property type="evidence" value="ECO:0007669"/>
    <property type="project" value="UniProtKB-KW"/>
</dbReference>
<evidence type="ECO:0000256" key="2">
    <source>
        <dbReference type="ARBA" id="ARBA00022884"/>
    </source>
</evidence>
<accession>A0A565CK58</accession>
<proteinExistence type="predicted"/>
<evidence type="ECO:0000256" key="1">
    <source>
        <dbReference type="ARBA" id="ARBA00022737"/>
    </source>
</evidence>
<sequence>MEKAAVEGFKPKDSEGATRKSRIRVEGYDTSLPYDDVKSALRRRFSSCGEIMDICIPRYVEPDALNIYALVTLLGEDAVEKALKLHGSDVGGWKVLVRDYPIPGELTPEMAAKIAIKNSYPTYVAFSGYWMTVSGYNTSLPEDDIKRGMKSLELEDRESSEDDASSRFTRSFITFLGGRGRDTEKKALERNGSDMKGWNIVVTPFPYPKPISELDAYREASKPCVKVQEDEREGGWIIVYAYGNDEDIKKSLIKHFSSCGEITRAYVVRGRRVNRVKVLIKGEGAVEKALKLTECECGVKGCKLVAKK</sequence>
<name>A0A565CK58_9BRAS</name>
<evidence type="ECO:0008006" key="6">
    <source>
        <dbReference type="Google" id="ProtNLM"/>
    </source>
</evidence>
<dbReference type="EMBL" id="CABITT030000008">
    <property type="protein sequence ID" value="VVB14045.1"/>
    <property type="molecule type" value="Genomic_DNA"/>
</dbReference>